<dbReference type="SUPFAM" id="SSF63829">
    <property type="entry name" value="Calcium-dependent phosphotriesterase"/>
    <property type="match status" value="1"/>
</dbReference>
<protein>
    <submittedName>
        <fullName evidence="3">T9SS type A sorting domain-containing protein</fullName>
    </submittedName>
</protein>
<accession>A0ABX1QWK7</accession>
<evidence type="ECO:0000313" key="3">
    <source>
        <dbReference type="EMBL" id="NMH25493.1"/>
    </source>
</evidence>
<keyword evidence="1" id="KW-0732">Signal</keyword>
<dbReference type="RefSeq" id="WP_169524192.1">
    <property type="nucleotide sequence ID" value="NZ_JAAMPT010000207.1"/>
</dbReference>
<dbReference type="InterPro" id="IPR052918">
    <property type="entry name" value="Motility_Chemotaxis_Reg"/>
</dbReference>
<dbReference type="NCBIfam" id="TIGR04183">
    <property type="entry name" value="Por_Secre_tail"/>
    <property type="match status" value="1"/>
</dbReference>
<proteinExistence type="predicted"/>
<reference evidence="3 4" key="1">
    <citation type="submission" date="2020-02" db="EMBL/GenBank/DDBJ databases">
        <title>Flavobacterium sp. genome.</title>
        <authorList>
            <person name="Jung H.S."/>
            <person name="Baek J.H."/>
            <person name="Jeon C.O."/>
        </authorList>
    </citation>
    <scope>NUCLEOTIDE SEQUENCE [LARGE SCALE GENOMIC DNA]</scope>
    <source>
        <strain evidence="3 4">SE-s27</strain>
    </source>
</reference>
<sequence>MKFIKITFFLLFIWSKELPAQNLDVQRLWGSYYAPETSRMYGLKEDKFGNLFGFAVIHYPYNHDIVDYMNSFITEDAFDSFHEENSAFTSFVFKLSPQGNVLWSTFFPGVVMDIAFPPNGLGFYLCGDSAHNSNLIASENALFPNQDEFGTDVFSKMTGFIIKFDVNGQKLWGTYLPNATYLETDSSGNVYVTGTTHLTELFGGEDAFDSNFIYQYTGNNFQPNAYILKLNPEGELQWSTYYGVTQISSITTKNNEFYVTGRATNSNNYYATEVAFLSGFNSGMYLSKFNTAGERLWSTYYGSGVSTENIWSVKVTTNNKVLISGFTSSNINIATSGTFRENKLGTNDYFIAQFDTEGNREWGTYFGGEGYDTGIGILDVLDINDNYIFTCGSTKSSNGIATPDGLNNTISNTSFDDAFINIFDHNGNRLWGSYYGGVDYELEVGILTSIYENSFYLYGGTRSISGISTLNGAYPNFNYFIPPYGSTHDNAYLAKFSIGTLNNPAHNTNEISLYPNPNNGSFTLSGSVLGKENFEMQLYNMQGQQLVNRNLSLYEEQNFNFSPYLKSGIYILKLQSKEQKIQKEFKFIVK</sequence>
<comment type="caution">
    <text evidence="3">The sequence shown here is derived from an EMBL/GenBank/DDBJ whole genome shotgun (WGS) entry which is preliminary data.</text>
</comment>
<evidence type="ECO:0000256" key="1">
    <source>
        <dbReference type="ARBA" id="ARBA00022729"/>
    </source>
</evidence>
<name>A0ABX1QWK7_9FLAO</name>
<organism evidence="3 4">
    <name type="scientific">Flavobacterium solisilvae</name>
    <dbReference type="NCBI Taxonomy" id="1852019"/>
    <lineage>
        <taxon>Bacteria</taxon>
        <taxon>Pseudomonadati</taxon>
        <taxon>Bacteroidota</taxon>
        <taxon>Flavobacteriia</taxon>
        <taxon>Flavobacteriales</taxon>
        <taxon>Flavobacteriaceae</taxon>
        <taxon>Flavobacterium</taxon>
    </lineage>
</organism>
<dbReference type="Proteomes" id="UP000767947">
    <property type="component" value="Unassembled WGS sequence"/>
</dbReference>
<evidence type="ECO:0000259" key="2">
    <source>
        <dbReference type="Pfam" id="PF18962"/>
    </source>
</evidence>
<dbReference type="PANTHER" id="PTHR35580:SF1">
    <property type="entry name" value="PHYTASE-LIKE DOMAIN-CONTAINING PROTEIN"/>
    <property type="match status" value="1"/>
</dbReference>
<evidence type="ECO:0000313" key="4">
    <source>
        <dbReference type="Proteomes" id="UP000767947"/>
    </source>
</evidence>
<gene>
    <name evidence="3" type="ORF">G6042_09460</name>
</gene>
<dbReference type="PANTHER" id="PTHR35580">
    <property type="entry name" value="CELL SURFACE GLYCOPROTEIN (S-LAYER PROTEIN)-LIKE PROTEIN"/>
    <property type="match status" value="1"/>
</dbReference>
<dbReference type="EMBL" id="JAAMPT010000207">
    <property type="protein sequence ID" value="NMH25493.1"/>
    <property type="molecule type" value="Genomic_DNA"/>
</dbReference>
<dbReference type="InterPro" id="IPR026444">
    <property type="entry name" value="Secre_tail"/>
</dbReference>
<keyword evidence="4" id="KW-1185">Reference proteome</keyword>
<feature type="domain" description="Secretion system C-terminal sorting" evidence="2">
    <location>
        <begin position="513"/>
        <end position="583"/>
    </location>
</feature>
<dbReference type="Pfam" id="PF18962">
    <property type="entry name" value="Por_Secre_tail"/>
    <property type="match status" value="1"/>
</dbReference>